<evidence type="ECO:0000256" key="1">
    <source>
        <dbReference type="ARBA" id="ARBA00023170"/>
    </source>
</evidence>
<dbReference type="Ensembl" id="ENSSGRT00000071008.1">
    <property type="protein sequence ID" value="ENSSGRP00000066618.1"/>
    <property type="gene ID" value="ENSSGRG00000034231.1"/>
</dbReference>
<dbReference type="InterPro" id="IPR003599">
    <property type="entry name" value="Ig_sub"/>
</dbReference>
<keyword evidence="2" id="KW-0393">Immunoglobulin domain</keyword>
<dbReference type="InterPro" id="IPR036179">
    <property type="entry name" value="Ig-like_dom_sf"/>
</dbReference>
<dbReference type="PROSITE" id="PS50835">
    <property type="entry name" value="IG_LIKE"/>
    <property type="match status" value="1"/>
</dbReference>
<keyword evidence="1" id="KW-0675">Receptor</keyword>
<dbReference type="InterPro" id="IPR051117">
    <property type="entry name" value="TRG_var/const_region"/>
</dbReference>
<evidence type="ECO:0000256" key="2">
    <source>
        <dbReference type="ARBA" id="ARBA00023319"/>
    </source>
</evidence>
<dbReference type="InterPro" id="IPR013106">
    <property type="entry name" value="Ig_V-set"/>
</dbReference>
<feature type="domain" description="Ig-like" evidence="3">
    <location>
        <begin position="22"/>
        <end position="112"/>
    </location>
</feature>
<sequence length="169" mass="18585">MVLDCLNGQITHPDPVVIKPSGRAARIQCKVASSTLQSSVLHWYRAPPKGALQRLMYFEAGSSKAKKDPDTPRRFSGSVSGDVVALTISKLELSDAGSYYCALWSGDNTVLSMRGNHYKNLLSSSKPVPQLWLTASTINIFAHNKVLLNIYGHEYFYSRPGVSLSLQKV</sequence>
<accession>A0A672PS32</accession>
<evidence type="ECO:0000259" key="3">
    <source>
        <dbReference type="PROSITE" id="PS50835"/>
    </source>
</evidence>
<evidence type="ECO:0000313" key="4">
    <source>
        <dbReference type="Ensembl" id="ENSSGRP00000066618.1"/>
    </source>
</evidence>
<dbReference type="Gene3D" id="2.60.40.10">
    <property type="entry name" value="Immunoglobulins"/>
    <property type="match status" value="1"/>
</dbReference>
<name>A0A672PS32_SINGR</name>
<proteinExistence type="predicted"/>
<dbReference type="InterPro" id="IPR007110">
    <property type="entry name" value="Ig-like_dom"/>
</dbReference>
<dbReference type="InterPro" id="IPR013783">
    <property type="entry name" value="Ig-like_fold"/>
</dbReference>
<dbReference type="SMART" id="SM00406">
    <property type="entry name" value="IGv"/>
    <property type="match status" value="1"/>
</dbReference>
<dbReference type="InParanoid" id="A0A672PS32"/>
<organism evidence="4 5">
    <name type="scientific">Sinocyclocheilus grahami</name>
    <name type="common">Dianchi golden-line fish</name>
    <name type="synonym">Barbus grahami</name>
    <dbReference type="NCBI Taxonomy" id="75366"/>
    <lineage>
        <taxon>Eukaryota</taxon>
        <taxon>Metazoa</taxon>
        <taxon>Chordata</taxon>
        <taxon>Craniata</taxon>
        <taxon>Vertebrata</taxon>
        <taxon>Euteleostomi</taxon>
        <taxon>Actinopterygii</taxon>
        <taxon>Neopterygii</taxon>
        <taxon>Teleostei</taxon>
        <taxon>Ostariophysi</taxon>
        <taxon>Cypriniformes</taxon>
        <taxon>Cyprinidae</taxon>
        <taxon>Cyprininae</taxon>
        <taxon>Sinocyclocheilus</taxon>
    </lineage>
</organism>
<dbReference type="Pfam" id="PF07686">
    <property type="entry name" value="V-set"/>
    <property type="match status" value="1"/>
</dbReference>
<dbReference type="PANTHER" id="PTHR19256:SF63">
    <property type="entry name" value="T CELL RECEPTOR GAMMA VARIABLE 3-RELATED"/>
    <property type="match status" value="1"/>
</dbReference>
<dbReference type="PANTHER" id="PTHR19256">
    <property type="entry name" value="T-CELL RECEPTOR GAMMA CHAIN"/>
    <property type="match status" value="1"/>
</dbReference>
<dbReference type="AlphaFoldDB" id="A0A672PS32"/>
<protein>
    <submittedName>
        <fullName evidence="4">Si:dkeyp-13d12.24</fullName>
    </submittedName>
</protein>
<reference evidence="4" key="1">
    <citation type="submission" date="2025-08" db="UniProtKB">
        <authorList>
            <consortium name="Ensembl"/>
        </authorList>
    </citation>
    <scope>IDENTIFICATION</scope>
</reference>
<dbReference type="SMART" id="SM00409">
    <property type="entry name" value="IG"/>
    <property type="match status" value="1"/>
</dbReference>
<dbReference type="SUPFAM" id="SSF48726">
    <property type="entry name" value="Immunoglobulin"/>
    <property type="match status" value="1"/>
</dbReference>
<evidence type="ECO:0000313" key="5">
    <source>
        <dbReference type="Proteomes" id="UP000472262"/>
    </source>
</evidence>
<dbReference type="Proteomes" id="UP000472262">
    <property type="component" value="Unassembled WGS sequence"/>
</dbReference>
<reference evidence="4" key="2">
    <citation type="submission" date="2025-09" db="UniProtKB">
        <authorList>
            <consortium name="Ensembl"/>
        </authorList>
    </citation>
    <scope>IDENTIFICATION</scope>
</reference>
<keyword evidence="5" id="KW-1185">Reference proteome</keyword>
<dbReference type="OMA" id="NIYGHEY"/>